<feature type="compositionally biased region" description="Polar residues" evidence="1">
    <location>
        <begin position="548"/>
        <end position="558"/>
    </location>
</feature>
<feature type="compositionally biased region" description="Acidic residues" evidence="1">
    <location>
        <begin position="559"/>
        <end position="573"/>
    </location>
</feature>
<reference evidence="3" key="2">
    <citation type="submission" date="2020-09" db="EMBL/GenBank/DDBJ databases">
        <authorList>
            <person name="Sun Q."/>
            <person name="Zhou Y."/>
        </authorList>
    </citation>
    <scope>NUCLEOTIDE SEQUENCE</scope>
    <source>
        <strain evidence="3">CGMCC 1.15425</strain>
    </source>
</reference>
<proteinExistence type="predicted"/>
<accession>A0A916QJM5</accession>
<protein>
    <submittedName>
        <fullName evidence="3">Uncharacterized protein</fullName>
    </submittedName>
</protein>
<feature type="chain" id="PRO_5038126423" evidence="2">
    <location>
        <begin position="30"/>
        <end position="863"/>
    </location>
</feature>
<sequence>MLPQRFKKTHLSKYIATGIIASLGSSVFAGDFVLETNQITWTNGPTTNTTTATVAETGVAETISLLRGNDANALPNVSFTLQDLANTTGTYYIRLFMQVKNQSGNNQVEMRLGVVEVDVTAGTVDSVDMITNQADPNYAPVKVYARKESGGSTLNLDAEFVTIASMITGAGNEVTVNVSNVVNALSGNNSLFDDIIERFASSGDFDYVIGVKDDSANGGEIGTNDDGTFVVSPVAAPAFDLNAGFSAEFAGATYIKGTLNIVDTLPSAPDNDGGTTDPEEEEETTIPESDITTLNTETDLADVQVDDELESGTVSESTVTLTEEVTNDAANQTDQLVTGSQTGEISTSNTLSVLATSSKTAVTGSKVVNADTAADKTTVTNTTKKVISNSATLLDSIATSNEGSDAALTDDQKNQVVNTIVNMATAAKNVTSGSTGKESTAKEMKQNLEKAFQATTRLKVPLTDEAETAIKEAAVSIQVAALAELTGKSSEEVTQEDLQTAFNDPETREKVLAASPKLPLKNPRSNADIEAEINSYITANYPAKSTTVAKDATKQTQDNSDDSPADNYENDDEVSSAIGCPLLGLIMGPGFCAFIQAPAESPNGALLLAATEPTQTSSTALKPSGMTYDKATATTSMPVGDGIMKFSQLGQKALPAGLTPGVVTQPDGRLTLIGSQGVAMDLAPTAEDTIALAIALDDMGFPMTFRNDGSFELALAGNDKFTGTFGFDTLPAGDRAACGDMTFAPTANIEVNHPDYVFTAECENGITQNIAPFVAEAGMYESLANGGFTLLTNRNTGVISVEGVGDFKPSFFSSTPTEAEVAYQAQNADSLGIAYMPMDVNGDGRIDFKIISDTRVQIMYAAP</sequence>
<evidence type="ECO:0000256" key="1">
    <source>
        <dbReference type="SAM" id="MobiDB-lite"/>
    </source>
</evidence>
<dbReference type="AlphaFoldDB" id="A0A916QJM5"/>
<evidence type="ECO:0000256" key="2">
    <source>
        <dbReference type="SAM" id="SignalP"/>
    </source>
</evidence>
<feature type="signal peptide" evidence="2">
    <location>
        <begin position="1"/>
        <end position="29"/>
    </location>
</feature>
<keyword evidence="2" id="KW-0732">Signal</keyword>
<keyword evidence="4" id="KW-1185">Reference proteome</keyword>
<evidence type="ECO:0000313" key="4">
    <source>
        <dbReference type="Proteomes" id="UP000627715"/>
    </source>
</evidence>
<name>A0A916QJM5_9GAMM</name>
<dbReference type="EMBL" id="BMIY01000008">
    <property type="protein sequence ID" value="GFZ77465.1"/>
    <property type="molecule type" value="Genomic_DNA"/>
</dbReference>
<dbReference type="Proteomes" id="UP000627715">
    <property type="component" value="Unassembled WGS sequence"/>
</dbReference>
<gene>
    <name evidence="3" type="ORF">GCM10011403_20640</name>
</gene>
<feature type="region of interest" description="Disordered" evidence="1">
    <location>
        <begin position="548"/>
        <end position="573"/>
    </location>
</feature>
<reference evidence="3" key="1">
    <citation type="journal article" date="2014" name="Int. J. Syst. Evol. Microbiol.">
        <title>Complete genome sequence of Corynebacterium casei LMG S-19264T (=DSM 44701T), isolated from a smear-ripened cheese.</title>
        <authorList>
            <consortium name="US DOE Joint Genome Institute (JGI-PGF)"/>
            <person name="Walter F."/>
            <person name="Albersmeier A."/>
            <person name="Kalinowski J."/>
            <person name="Ruckert C."/>
        </authorList>
    </citation>
    <scope>NUCLEOTIDE SEQUENCE</scope>
    <source>
        <strain evidence="3">CGMCC 1.15425</strain>
    </source>
</reference>
<evidence type="ECO:0000313" key="3">
    <source>
        <dbReference type="EMBL" id="GFZ77465.1"/>
    </source>
</evidence>
<dbReference type="OrthoDB" id="7094342at2"/>
<comment type="caution">
    <text evidence="3">The sequence shown here is derived from an EMBL/GenBank/DDBJ whole genome shotgun (WGS) entry which is preliminary data.</text>
</comment>
<feature type="region of interest" description="Disordered" evidence="1">
    <location>
        <begin position="265"/>
        <end position="286"/>
    </location>
</feature>
<dbReference type="RefSeq" id="WP_068811753.1">
    <property type="nucleotide sequence ID" value="NZ_BMIY01000008.1"/>
</dbReference>
<feature type="region of interest" description="Disordered" evidence="1">
    <location>
        <begin position="488"/>
        <end position="508"/>
    </location>
</feature>
<organism evidence="3 4">
    <name type="scientific">Pseudohongiella nitratireducens</name>
    <dbReference type="NCBI Taxonomy" id="1768907"/>
    <lineage>
        <taxon>Bacteria</taxon>
        <taxon>Pseudomonadati</taxon>
        <taxon>Pseudomonadota</taxon>
        <taxon>Gammaproteobacteria</taxon>
        <taxon>Pseudomonadales</taxon>
        <taxon>Pseudohongiellaceae</taxon>
        <taxon>Pseudohongiella</taxon>
    </lineage>
</organism>